<dbReference type="SMART" id="SM00507">
    <property type="entry name" value="HNHc"/>
    <property type="match status" value="1"/>
</dbReference>
<organism evidence="3 4">
    <name type="scientific">Bifidobacterium longum subsp. infantis (strain ATCC 15697 / DSM 20088 / JCM 1222 / NCTC 11817 / S12)</name>
    <dbReference type="NCBI Taxonomy" id="391904"/>
    <lineage>
        <taxon>Bacteria</taxon>
        <taxon>Bacillati</taxon>
        <taxon>Actinomycetota</taxon>
        <taxon>Actinomycetes</taxon>
        <taxon>Bifidobacteriales</taxon>
        <taxon>Bifidobacteriaceae</taxon>
        <taxon>Bifidobacterium</taxon>
    </lineage>
</organism>
<feature type="domain" description="HNH nuclease" evidence="2">
    <location>
        <begin position="33"/>
        <end position="93"/>
    </location>
</feature>
<dbReference type="CDD" id="cd00085">
    <property type="entry name" value="HNHc"/>
    <property type="match status" value="1"/>
</dbReference>
<feature type="region of interest" description="Disordered" evidence="1">
    <location>
        <begin position="93"/>
        <end position="127"/>
    </location>
</feature>
<reference evidence="3 4" key="1">
    <citation type="journal article" date="2008" name="Proc. Natl. Acad. Sci. U.S.A.">
        <title>The genome sequence of Bifidobacterium longum subsp. infantis reveals adaptations for milk utilization within the infant microbiome.</title>
        <authorList>
            <person name="Sela D.A."/>
            <person name="Chapman J."/>
            <person name="Adeuya A."/>
            <person name="Kim J.H."/>
            <person name="Chen F."/>
            <person name="Whitehead T.R."/>
            <person name="Lapidus A."/>
            <person name="Rokhsar D.S."/>
            <person name="Lebrilla C.B."/>
            <person name="German J.B."/>
            <person name="Price N.P."/>
            <person name="Richardson P.M."/>
            <person name="Mills D.A."/>
        </authorList>
    </citation>
    <scope>NUCLEOTIDE SEQUENCE [LARGE SCALE GENOMIC DNA]</scope>
    <source>
        <strain evidence="4">ATCC 15697 / DSM 20088 / JCM 1222 / NCTC 11817 / S12 [JGI]</strain>
    </source>
</reference>
<evidence type="ECO:0000313" key="4">
    <source>
        <dbReference type="Proteomes" id="UP000001360"/>
    </source>
</evidence>
<dbReference type="Gene3D" id="1.10.30.50">
    <property type="match status" value="1"/>
</dbReference>
<sequence>MLRNGRHRPLYQGVVMAWSSSNRRERFNPGWERTRKLILERDHHRCQWPVTDEFGFTHICGRPANQVDHKVRNPSHDDDSSENLQSLCQYHHEQKTCQESAEQRRKNRERRKEEEWYSHPAYRRTVS</sequence>
<dbReference type="AlphaFoldDB" id="B7GS45"/>
<dbReference type="InterPro" id="IPR003615">
    <property type="entry name" value="HNH_nuc"/>
</dbReference>
<keyword evidence="3" id="KW-0255">Endonuclease</keyword>
<name>B7GS45_BIFLS</name>
<dbReference type="EMBL" id="CP001095">
    <property type="protein sequence ID" value="ACJ52625.1"/>
    <property type="molecule type" value="Genomic_DNA"/>
</dbReference>
<dbReference type="Proteomes" id="UP000001360">
    <property type="component" value="Chromosome"/>
</dbReference>
<proteinExistence type="predicted"/>
<dbReference type="GO" id="GO:0004519">
    <property type="term" value="F:endonuclease activity"/>
    <property type="evidence" value="ECO:0007669"/>
    <property type="project" value="UniProtKB-KW"/>
</dbReference>
<evidence type="ECO:0000256" key="1">
    <source>
        <dbReference type="SAM" id="MobiDB-lite"/>
    </source>
</evidence>
<keyword evidence="3" id="KW-0540">Nuclease</keyword>
<evidence type="ECO:0000313" key="3">
    <source>
        <dbReference type="EMBL" id="ACJ52625.1"/>
    </source>
</evidence>
<dbReference type="KEGG" id="bln:Blon_1546"/>
<protein>
    <submittedName>
        <fullName evidence="3">HNH endonuclease</fullName>
    </submittedName>
</protein>
<gene>
    <name evidence="3" type="ordered locus">Blon_1546</name>
</gene>
<accession>B7GS45</accession>
<feature type="compositionally biased region" description="Basic and acidic residues" evidence="1">
    <location>
        <begin position="93"/>
        <end position="117"/>
    </location>
</feature>
<evidence type="ECO:0000259" key="2">
    <source>
        <dbReference type="SMART" id="SM00507"/>
    </source>
</evidence>
<keyword evidence="3" id="KW-0378">Hydrolase</keyword>